<dbReference type="SMART" id="SM00387">
    <property type="entry name" value="HATPase_c"/>
    <property type="match status" value="1"/>
</dbReference>
<dbReference type="PROSITE" id="PS50110">
    <property type="entry name" value="RESPONSE_REGULATORY"/>
    <property type="match status" value="2"/>
</dbReference>
<dbReference type="GO" id="GO:0000155">
    <property type="term" value="F:phosphorelay sensor kinase activity"/>
    <property type="evidence" value="ECO:0007669"/>
    <property type="project" value="InterPro"/>
</dbReference>
<dbReference type="InterPro" id="IPR003660">
    <property type="entry name" value="HAMP_dom"/>
</dbReference>
<dbReference type="PANTHER" id="PTHR45339:SF5">
    <property type="entry name" value="HISTIDINE KINASE"/>
    <property type="match status" value="1"/>
</dbReference>
<dbReference type="Pfam" id="PF08447">
    <property type="entry name" value="PAS_3"/>
    <property type="match status" value="2"/>
</dbReference>
<dbReference type="InterPro" id="IPR000700">
    <property type="entry name" value="PAS-assoc_C"/>
</dbReference>
<keyword evidence="9" id="KW-0472">Membrane</keyword>
<feature type="domain" description="Response regulatory" evidence="11">
    <location>
        <begin position="1463"/>
        <end position="1585"/>
    </location>
</feature>
<dbReference type="SMART" id="SM00448">
    <property type="entry name" value="REC"/>
    <property type="match status" value="2"/>
</dbReference>
<feature type="transmembrane region" description="Helical" evidence="9">
    <location>
        <begin position="280"/>
        <end position="299"/>
    </location>
</feature>
<dbReference type="PRINTS" id="PR00344">
    <property type="entry name" value="BCTRLSENSOR"/>
</dbReference>
<dbReference type="EC" id="2.7.13.3" evidence="3"/>
<dbReference type="Pfam" id="PF13426">
    <property type="entry name" value="PAS_9"/>
    <property type="match status" value="1"/>
</dbReference>
<dbReference type="Proteomes" id="UP000279995">
    <property type="component" value="Chromosome II"/>
</dbReference>
<dbReference type="Pfam" id="PF00512">
    <property type="entry name" value="HisKA"/>
    <property type="match status" value="1"/>
</dbReference>
<accession>A0AAD0U2B9</accession>
<dbReference type="InterPro" id="IPR004358">
    <property type="entry name" value="Sig_transdc_His_kin-like_C"/>
</dbReference>
<dbReference type="SUPFAM" id="SSF55785">
    <property type="entry name" value="PYP-like sensor domain (PAS domain)"/>
    <property type="match status" value="4"/>
</dbReference>
<dbReference type="InterPro" id="IPR003661">
    <property type="entry name" value="HisK_dim/P_dom"/>
</dbReference>
<dbReference type="SMART" id="SM00388">
    <property type="entry name" value="HisKA"/>
    <property type="match status" value="1"/>
</dbReference>
<evidence type="ECO:0000256" key="8">
    <source>
        <dbReference type="PROSITE-ProRule" id="PRU00169"/>
    </source>
</evidence>
<keyword evidence="9" id="KW-1133">Transmembrane helix</keyword>
<feature type="modified residue" description="4-aspartylphosphate" evidence="8">
    <location>
        <position position="1367"/>
    </location>
</feature>
<evidence type="ECO:0000256" key="5">
    <source>
        <dbReference type="ARBA" id="ARBA00022679"/>
    </source>
</evidence>
<proteinExistence type="predicted"/>
<evidence type="ECO:0000256" key="7">
    <source>
        <dbReference type="ARBA" id="ARBA00023012"/>
    </source>
</evidence>
<dbReference type="PROSITE" id="PS50885">
    <property type="entry name" value="HAMP"/>
    <property type="match status" value="1"/>
</dbReference>
<organism evidence="15 16">
    <name type="scientific">Pseudoalteromonas agarivorans</name>
    <dbReference type="NCBI Taxonomy" id="176102"/>
    <lineage>
        <taxon>Bacteria</taxon>
        <taxon>Pseudomonadati</taxon>
        <taxon>Pseudomonadota</taxon>
        <taxon>Gammaproteobacteria</taxon>
        <taxon>Alteromonadales</taxon>
        <taxon>Pseudoalteromonadaceae</taxon>
        <taxon>Pseudoalteromonas</taxon>
    </lineage>
</organism>
<dbReference type="SMART" id="SM00065">
    <property type="entry name" value="GAF"/>
    <property type="match status" value="1"/>
</dbReference>
<evidence type="ECO:0000259" key="10">
    <source>
        <dbReference type="PROSITE" id="PS50109"/>
    </source>
</evidence>
<feature type="modified residue" description="4-aspartylphosphate" evidence="8">
    <location>
        <position position="1515"/>
    </location>
</feature>
<evidence type="ECO:0000256" key="3">
    <source>
        <dbReference type="ARBA" id="ARBA00012438"/>
    </source>
</evidence>
<evidence type="ECO:0000259" key="14">
    <source>
        <dbReference type="PROSITE" id="PS50885"/>
    </source>
</evidence>
<dbReference type="InterPro" id="IPR003594">
    <property type="entry name" value="HATPase_dom"/>
</dbReference>
<dbReference type="InterPro" id="IPR036097">
    <property type="entry name" value="HisK_dim/P_sf"/>
</dbReference>
<comment type="subcellular location">
    <subcellularLocation>
        <location evidence="2">Membrane</location>
    </subcellularLocation>
</comment>
<dbReference type="SUPFAM" id="SSF55874">
    <property type="entry name" value="ATPase domain of HSP90 chaperone/DNA topoisomerase II/histidine kinase"/>
    <property type="match status" value="1"/>
</dbReference>
<protein>
    <recommendedName>
        <fullName evidence="3">histidine kinase</fullName>
        <ecNumber evidence="3">2.7.13.3</ecNumber>
    </recommendedName>
</protein>
<gene>
    <name evidence="15" type="ORF">D9T18_17680</name>
</gene>
<sequence length="1585" mass="177695">MVEGKKYGLLNGTAQSVRSKLIITFLVIAIVPLCLLTWFSLQHVNNTLQKNANAELHELSSIASEFANLWFDDHLTDLYTFKNQLSNFPLEQSKLINHFVNQYDFVNSIEIIAASALKQPTISPYGQINKGELSTLINSVNSSTPAAFGSVMLNGKQFNIVAMPLLNSAQQLEGVILTEVNINGLLKSLNTIHNMHNEVSFFVLHNNKIERSSVTNADEAPVFSQTALTSKQVFDYASANGTTYHAYISDLNFLGVQGWQLLAAKPLHIMLKDSTYYKQLAIFTNAVSLLLILCAAWWFSRRLSKPLIQLTSVMARITDGEKVKVPTLTDSHELNRLSVDLQKMVAFKEEQQSILQKQRSALQTAFKQLDEQKSALDEHAIVAVTDLAGTITFVNKKFCEISGYEEHELIGQNHRLLNSGRHDKGFFKSMYKTLKRGEVWNGQICNKAKHGGFYWVDTTIAPFFDEHGKPQSYIAIRTDVTPLKLQELELEQHKTQLQLVIDTTAVGIWDWFIDTSKVTFNNRWAEIIGYKLSELEPTTINTWYKFAHPDDLVISEQKLKAHFNGDTDYYVSEARMKHKDGHWVWVLDTAKVVDWNLDGSPRRMIGTHLDITERKQIESELQYSRDRFASLVENIPGVIYRCKFDKAWTMLYMSDQVKDITGYTPDDFINNKTLSFAAIIHDGDQDVELQVSTCIAQKLPWSIEYRVKRNDGSIRWVHEKGQAIYGDDNEVLYLDGFILDITERHNTQVEITRQQNLLEAMSKQGQIGAWEINLENQTMYWSDEVKVIHEVPDGFEPNIDTAINFYKPGEHRDKISTLFECAVTLGESWSVELIILTYTGKERWVKSMGQAEFKDGKCVRVFGSFQSIDAHKRLELESEKANAYNKNLASLTVSPEVQNSDVAQVKKLTIKSMVEVLNVERASIWIFNKQCDEMACHGLYTRQDGFVDFDGVLKKADFPSYYEAIFEQNLVAIEDVYTHKATIEFTQSYTQPLNIQSMLDAVISSGDGNLGILCAETVGAKHIWTQSEETYLRSLATLVGSTLVSQKRKETAEKLKVALVQAQDAAIAKSQFLATMSHEIRTPMNGVLGMLELVELEPLSKPIEKKVAIAKSSAHSLLGVINDILDFSKVEAGKVELEHIHFNARDLIGEIAEAQAFTAQEKGIEIILDLVSLEPSHLMGDPGRIRQVVTNLISNAVKFTSQGEVVVSASIEKTDQDLLLNIKVKDSGIGITEAKQQQLFTPFSQVDASTTREYGGTGLGLAICKQLCELMNGKISLASEPGKGSEFTATMQVAEGIEKERIIPNINMSSLNVLVVDDNETNRLVISQQLGHWGANVTLASSAKQALELCAQRIENDQPMFDIAVLDMQMPEMDGMELCKVLKAHDDYTAMPLVMMTSIAGMEGAQRYSKIGFQAYFPKPVTTADLISALSVITSSDNTEPLPLVTPGYISSLRKEKSDTPAKILLVEDNPVNQHVSTLMLKKLNCEVILAQNGQEAINTLSEHNEGYFDLVLMDCQMPVMDGFDATANIRDGMAGDEHKAIKIIALTANAMDSDKERCINAGMDDYLTKPIQLDILKEKIEQYF</sequence>
<dbReference type="Pfam" id="PF02518">
    <property type="entry name" value="HATPase_c"/>
    <property type="match status" value="1"/>
</dbReference>
<dbReference type="InterPro" id="IPR003018">
    <property type="entry name" value="GAF"/>
</dbReference>
<feature type="domain" description="Response regulatory" evidence="11">
    <location>
        <begin position="1312"/>
        <end position="1434"/>
    </location>
</feature>
<evidence type="ECO:0000259" key="11">
    <source>
        <dbReference type="PROSITE" id="PS50110"/>
    </source>
</evidence>
<evidence type="ECO:0000259" key="12">
    <source>
        <dbReference type="PROSITE" id="PS50112"/>
    </source>
</evidence>
<evidence type="ECO:0000256" key="2">
    <source>
        <dbReference type="ARBA" id="ARBA00004370"/>
    </source>
</evidence>
<feature type="domain" description="PAS" evidence="12">
    <location>
        <begin position="624"/>
        <end position="686"/>
    </location>
</feature>
<dbReference type="Gene3D" id="3.30.450.20">
    <property type="entry name" value="PAS domain"/>
    <property type="match status" value="4"/>
</dbReference>
<dbReference type="InterPro" id="IPR001789">
    <property type="entry name" value="Sig_transdc_resp-reg_receiver"/>
</dbReference>
<evidence type="ECO:0000259" key="13">
    <source>
        <dbReference type="PROSITE" id="PS50113"/>
    </source>
</evidence>
<dbReference type="CDD" id="cd00130">
    <property type="entry name" value="PAS"/>
    <property type="match status" value="3"/>
</dbReference>
<keyword evidence="4 8" id="KW-0597">Phosphoprotein</keyword>
<keyword evidence="9" id="KW-0812">Transmembrane</keyword>
<dbReference type="PROSITE" id="PS50112">
    <property type="entry name" value="PAS"/>
    <property type="match status" value="2"/>
</dbReference>
<dbReference type="PROSITE" id="PS50113">
    <property type="entry name" value="PAC"/>
    <property type="match status" value="3"/>
</dbReference>
<dbReference type="SUPFAM" id="SSF47384">
    <property type="entry name" value="Homodimeric domain of signal transducing histidine kinase"/>
    <property type="match status" value="1"/>
</dbReference>
<evidence type="ECO:0000256" key="9">
    <source>
        <dbReference type="SAM" id="Phobius"/>
    </source>
</evidence>
<dbReference type="NCBIfam" id="TIGR00229">
    <property type="entry name" value="sensory_box"/>
    <property type="match status" value="3"/>
</dbReference>
<feature type="domain" description="PAC" evidence="13">
    <location>
        <begin position="438"/>
        <end position="492"/>
    </location>
</feature>
<dbReference type="CDD" id="cd17546">
    <property type="entry name" value="REC_hyHK_CKI1_RcsC-like"/>
    <property type="match status" value="2"/>
</dbReference>
<feature type="domain" description="PAC" evidence="13">
    <location>
        <begin position="570"/>
        <end position="623"/>
    </location>
</feature>
<dbReference type="InterPro" id="IPR035965">
    <property type="entry name" value="PAS-like_dom_sf"/>
</dbReference>
<dbReference type="Pfam" id="PF00072">
    <property type="entry name" value="Response_reg"/>
    <property type="match status" value="2"/>
</dbReference>
<dbReference type="Gene3D" id="3.40.50.2300">
    <property type="match status" value="2"/>
</dbReference>
<dbReference type="FunFam" id="3.30.565.10:FF:000010">
    <property type="entry name" value="Sensor histidine kinase RcsC"/>
    <property type="match status" value="1"/>
</dbReference>
<dbReference type="CDD" id="cd16922">
    <property type="entry name" value="HATPase_EvgS-ArcB-TorS-like"/>
    <property type="match status" value="1"/>
</dbReference>
<name>A0AAD0U2B9_9GAMM</name>
<evidence type="ECO:0000313" key="15">
    <source>
        <dbReference type="EMBL" id="AYM88520.1"/>
    </source>
</evidence>
<feature type="domain" description="HAMP" evidence="14">
    <location>
        <begin position="301"/>
        <end position="353"/>
    </location>
</feature>
<dbReference type="InterPro" id="IPR001610">
    <property type="entry name" value="PAC"/>
</dbReference>
<dbReference type="GO" id="GO:0016020">
    <property type="term" value="C:membrane"/>
    <property type="evidence" value="ECO:0007669"/>
    <property type="project" value="UniProtKB-SubCell"/>
</dbReference>
<dbReference type="InterPro" id="IPR036890">
    <property type="entry name" value="HATPase_C_sf"/>
</dbReference>
<evidence type="ECO:0000313" key="16">
    <source>
        <dbReference type="Proteomes" id="UP000279995"/>
    </source>
</evidence>
<dbReference type="SUPFAM" id="SSF52172">
    <property type="entry name" value="CheY-like"/>
    <property type="match status" value="2"/>
</dbReference>
<dbReference type="SMART" id="SM00091">
    <property type="entry name" value="PAS"/>
    <property type="match status" value="3"/>
</dbReference>
<dbReference type="SUPFAM" id="SSF55781">
    <property type="entry name" value="GAF domain-like"/>
    <property type="match status" value="1"/>
</dbReference>
<dbReference type="Gene3D" id="6.10.340.10">
    <property type="match status" value="1"/>
</dbReference>
<evidence type="ECO:0000256" key="4">
    <source>
        <dbReference type="ARBA" id="ARBA00022553"/>
    </source>
</evidence>
<feature type="domain" description="Histidine kinase" evidence="10">
    <location>
        <begin position="1075"/>
        <end position="1295"/>
    </location>
</feature>
<dbReference type="Gene3D" id="3.30.565.10">
    <property type="entry name" value="Histidine kinase-like ATPase, C-terminal domain"/>
    <property type="match status" value="1"/>
</dbReference>
<feature type="domain" description="PAC" evidence="13">
    <location>
        <begin position="701"/>
        <end position="753"/>
    </location>
</feature>
<dbReference type="RefSeq" id="WP_121638408.1">
    <property type="nucleotide sequence ID" value="NZ_CP033066.1"/>
</dbReference>
<evidence type="ECO:0000256" key="1">
    <source>
        <dbReference type="ARBA" id="ARBA00000085"/>
    </source>
</evidence>
<dbReference type="PROSITE" id="PS50109">
    <property type="entry name" value="HIS_KIN"/>
    <property type="match status" value="1"/>
</dbReference>
<dbReference type="Gene3D" id="3.30.450.40">
    <property type="match status" value="1"/>
</dbReference>
<keyword evidence="7" id="KW-0902">Two-component regulatory system</keyword>
<feature type="domain" description="PAS" evidence="12">
    <location>
        <begin position="382"/>
        <end position="413"/>
    </location>
</feature>
<dbReference type="InterPro" id="IPR011006">
    <property type="entry name" value="CheY-like_superfamily"/>
</dbReference>
<dbReference type="Gene3D" id="1.10.287.130">
    <property type="match status" value="1"/>
</dbReference>
<evidence type="ECO:0000256" key="6">
    <source>
        <dbReference type="ARBA" id="ARBA00022777"/>
    </source>
</evidence>
<dbReference type="InterPro" id="IPR000014">
    <property type="entry name" value="PAS"/>
</dbReference>
<dbReference type="InterPro" id="IPR013655">
    <property type="entry name" value="PAS_fold_3"/>
</dbReference>
<dbReference type="CDD" id="cd00082">
    <property type="entry name" value="HisKA"/>
    <property type="match status" value="1"/>
</dbReference>
<dbReference type="PANTHER" id="PTHR45339">
    <property type="entry name" value="HYBRID SIGNAL TRANSDUCTION HISTIDINE KINASE J"/>
    <property type="match status" value="1"/>
</dbReference>
<dbReference type="Pfam" id="PF01590">
    <property type="entry name" value="GAF"/>
    <property type="match status" value="1"/>
</dbReference>
<comment type="catalytic activity">
    <reaction evidence="1">
        <text>ATP + protein L-histidine = ADP + protein N-phospho-L-histidine.</text>
        <dbReference type="EC" id="2.7.13.3"/>
    </reaction>
</comment>
<dbReference type="InterPro" id="IPR005467">
    <property type="entry name" value="His_kinase_dom"/>
</dbReference>
<dbReference type="SMART" id="SM00086">
    <property type="entry name" value="PAC"/>
    <property type="match status" value="4"/>
</dbReference>
<reference evidence="15 16" key="1">
    <citation type="submission" date="2018-10" db="EMBL/GenBank/DDBJ databases">
        <title>Complete Genome Sequence and Transcriptomic Profiles of a Marine Bacterium, Pseudoalteromonas agarivorans Hao 2018.</title>
        <authorList>
            <person name="Hao L."/>
        </authorList>
    </citation>
    <scope>NUCLEOTIDE SEQUENCE [LARGE SCALE GENOMIC DNA]</scope>
    <source>
        <strain evidence="15 16">Hao 2018</strain>
    </source>
</reference>
<keyword evidence="6" id="KW-0418">Kinase</keyword>
<dbReference type="InterPro" id="IPR029016">
    <property type="entry name" value="GAF-like_dom_sf"/>
</dbReference>
<feature type="transmembrane region" description="Helical" evidence="9">
    <location>
        <begin position="20"/>
        <end position="41"/>
    </location>
</feature>
<dbReference type="EMBL" id="CP033066">
    <property type="protein sequence ID" value="AYM88520.1"/>
    <property type="molecule type" value="Genomic_DNA"/>
</dbReference>
<keyword evidence="5" id="KW-0808">Transferase</keyword>